<evidence type="ECO:0000313" key="2">
    <source>
        <dbReference type="Proteomes" id="UP000001382"/>
    </source>
</evidence>
<protein>
    <submittedName>
        <fullName evidence="1">Uncharacterized protein</fullName>
    </submittedName>
</protein>
<accession>D2SDP2</accession>
<dbReference type="Proteomes" id="UP000001382">
    <property type="component" value="Chromosome"/>
</dbReference>
<dbReference type="KEGG" id="gob:Gobs_1785"/>
<reference evidence="2" key="2">
    <citation type="submission" date="2010-01" db="EMBL/GenBank/DDBJ databases">
        <title>The complete genome of Geodermatophilus obscurus DSM 43160.</title>
        <authorList>
            <consortium name="US DOE Joint Genome Institute (JGI-PGF)"/>
            <person name="Lucas S."/>
            <person name="Copeland A."/>
            <person name="Lapidus A."/>
            <person name="Glavina del Rio T."/>
            <person name="Dalin E."/>
            <person name="Tice H."/>
            <person name="Bruce D."/>
            <person name="Goodwin L."/>
            <person name="Pitluck S."/>
            <person name="Kyrpides N."/>
            <person name="Mavromatis K."/>
            <person name="Ivanova N."/>
            <person name="Munk A.C."/>
            <person name="Brettin T."/>
            <person name="Detter J.C."/>
            <person name="Han C."/>
            <person name="Larimer F."/>
            <person name="Land M."/>
            <person name="Hauser L."/>
            <person name="Markowitz V."/>
            <person name="Cheng J.-F."/>
            <person name="Hugenholtz P."/>
            <person name="Woyke T."/>
            <person name="Wu D."/>
            <person name="Jando M."/>
            <person name="Schneider S."/>
            <person name="Klenk H.-P."/>
            <person name="Eisen J.A."/>
        </authorList>
    </citation>
    <scope>NUCLEOTIDE SEQUENCE [LARGE SCALE GENOMIC DNA]</scope>
    <source>
        <strain evidence="2">ATCC 25078 / DSM 43160 / JCM 3152 / KCC A-0152 / KCTC 9177 / NBRC 13315 / NRRL B-3577 / G-20</strain>
    </source>
</reference>
<sequence length="84" mass="8750">MRTYDPADSITYLHLAQRPTAAVTSPHAHDECHRLPAGYPNASLRARLGGRRLVSVRPALAVLPGGSAAAAGSAPGAPMLRLVQ</sequence>
<keyword evidence="2" id="KW-1185">Reference proteome</keyword>
<dbReference type="HOGENOM" id="CLU_2522822_0_0_11"/>
<dbReference type="AlphaFoldDB" id="D2SDP2"/>
<dbReference type="EMBL" id="CP001867">
    <property type="protein sequence ID" value="ADB74495.1"/>
    <property type="molecule type" value="Genomic_DNA"/>
</dbReference>
<gene>
    <name evidence="1" type="ordered locus">Gobs_1785</name>
</gene>
<evidence type="ECO:0000313" key="1">
    <source>
        <dbReference type="EMBL" id="ADB74495.1"/>
    </source>
</evidence>
<organism evidence="1 2">
    <name type="scientific">Geodermatophilus obscurus (strain ATCC 25078 / DSM 43160 / JCM 3152 / CCUG 61914 / KCC A-0152 / KCTC 9177 / NBRC 13315 / NRRL B-3577 / G-20)</name>
    <dbReference type="NCBI Taxonomy" id="526225"/>
    <lineage>
        <taxon>Bacteria</taxon>
        <taxon>Bacillati</taxon>
        <taxon>Actinomycetota</taxon>
        <taxon>Actinomycetes</taxon>
        <taxon>Geodermatophilales</taxon>
        <taxon>Geodermatophilaceae</taxon>
        <taxon>Geodermatophilus</taxon>
    </lineage>
</organism>
<reference evidence="1 2" key="1">
    <citation type="journal article" date="2010" name="Stand. Genomic Sci.">
        <title>Complete genome sequence of Geodermatophilus obscurus type strain (G-20).</title>
        <authorList>
            <person name="Ivanova N."/>
            <person name="Sikorski J."/>
            <person name="Jando M."/>
            <person name="Munk C."/>
            <person name="Lapidus A."/>
            <person name="Glavina Del Rio T."/>
            <person name="Copeland A."/>
            <person name="Tice H."/>
            <person name="Cheng J.-F."/>
            <person name="Lucas S."/>
            <person name="Chen F."/>
            <person name="Nolan M."/>
            <person name="Bruce D."/>
            <person name="Goodwin L."/>
            <person name="Pitluck S."/>
            <person name="Mavromatis K."/>
            <person name="Mikhailova N."/>
            <person name="Pati A."/>
            <person name="Chen A."/>
            <person name="Palaniappan K."/>
            <person name="Land M."/>
            <person name="Hauser L."/>
            <person name="Chang Y.-J."/>
            <person name="Jeffries C.D."/>
            <person name="Meincke L."/>
            <person name="Brettin T."/>
            <person name="Detter J.C."/>
            <person name="Detter J.C."/>
            <person name="Rohde M."/>
            <person name="Goeker M."/>
            <person name="Bristow J."/>
            <person name="Eisen J.A."/>
            <person name="Markowitz V."/>
            <person name="Hugenholtz P."/>
            <person name="Kyrpides N.C."/>
            <person name="Klenk H.-P."/>
        </authorList>
    </citation>
    <scope>NUCLEOTIDE SEQUENCE [LARGE SCALE GENOMIC DNA]</scope>
    <source>
        <strain evidence="2">ATCC 25078 / DSM 43160 / JCM 3152 / KCC A-0152 / KCTC 9177 / NBRC 13315 / NRRL B-3577 / G-20</strain>
    </source>
</reference>
<dbReference type="STRING" id="526225.Gobs_1785"/>
<dbReference type="OrthoDB" id="5198277at2"/>
<name>D2SDP2_GEOOG</name>
<proteinExistence type="predicted"/>